<proteinExistence type="predicted"/>
<dbReference type="EMBL" id="CP063373">
    <property type="protein sequence ID" value="QOV40140.1"/>
    <property type="molecule type" value="Genomic_DNA"/>
</dbReference>
<accession>A0A7M2SUW3</accession>
<dbReference type="Proteomes" id="UP000594205">
    <property type="component" value="Chromosome"/>
</dbReference>
<sequence>MRLIFIDDSRQRNCPRKGLGDLVALGAVSVPEKAISPFAESLQEIRNNLGIPDDEELKWKPAKGSFLATAGRELVTQLRRRMLQAAIDHEIRSMVVILDHSAAYTGRTLAQVGQEILKWLYERITMHLGDNGEIGIVIADKPGGGPAQEGKWLAETLKLTNGGTEYVKPDKVVLPIVTAPATTFRTCSLPTSSSRRPPRPSPASRPDSPSRTCSIRSPTSTGSEPSTAPASSSSRTTPTSTTGRSGRRSTRGRPT</sequence>
<dbReference type="AlphaFoldDB" id="A0A7M2SUW3"/>
<protein>
    <recommendedName>
        <fullName evidence="4">DUF3800 domain-containing protein</fullName>
    </recommendedName>
</protein>
<evidence type="ECO:0008006" key="4">
    <source>
        <dbReference type="Google" id="ProtNLM"/>
    </source>
</evidence>
<evidence type="ECO:0000313" key="3">
    <source>
        <dbReference type="Proteomes" id="UP000594205"/>
    </source>
</evidence>
<evidence type="ECO:0000256" key="1">
    <source>
        <dbReference type="SAM" id="MobiDB-lite"/>
    </source>
</evidence>
<feature type="compositionally biased region" description="Basic residues" evidence="1">
    <location>
        <begin position="245"/>
        <end position="255"/>
    </location>
</feature>
<dbReference type="KEGG" id="sfeu:IM697_18100"/>
<evidence type="ECO:0000313" key="2">
    <source>
        <dbReference type="EMBL" id="QOV40140.1"/>
    </source>
</evidence>
<feature type="region of interest" description="Disordered" evidence="1">
    <location>
        <begin position="186"/>
        <end position="255"/>
    </location>
</feature>
<reference evidence="2 3" key="1">
    <citation type="submission" date="2020-10" db="EMBL/GenBank/DDBJ databases">
        <title>Streptomyces ferrugineus complate genome analysis.</title>
        <authorList>
            <person name="Anwar N."/>
        </authorList>
    </citation>
    <scope>NUCLEOTIDE SEQUENCE [LARGE SCALE GENOMIC DNA]</scope>
    <source>
        <strain evidence="2 3">CCTCC AA2014009</strain>
    </source>
</reference>
<gene>
    <name evidence="2" type="ORF">IM697_18100</name>
</gene>
<keyword evidence="3" id="KW-1185">Reference proteome</keyword>
<feature type="compositionally biased region" description="Low complexity" evidence="1">
    <location>
        <begin position="202"/>
        <end position="244"/>
    </location>
</feature>
<name>A0A7M2SUW3_9ACTN</name>
<dbReference type="RefSeq" id="WP_194048727.1">
    <property type="nucleotide sequence ID" value="NZ_CP063373.1"/>
</dbReference>
<organism evidence="2 3">
    <name type="scientific">Streptomyces ferrugineus</name>
    <dbReference type="NCBI Taxonomy" id="1413221"/>
    <lineage>
        <taxon>Bacteria</taxon>
        <taxon>Bacillati</taxon>
        <taxon>Actinomycetota</taxon>
        <taxon>Actinomycetes</taxon>
        <taxon>Kitasatosporales</taxon>
        <taxon>Streptomycetaceae</taxon>
        <taxon>Streptomyces</taxon>
    </lineage>
</organism>